<name>A0A195EX91_9HYME</name>
<dbReference type="AlphaFoldDB" id="A0A195EX91"/>
<proteinExistence type="predicted"/>
<sequence>MVIGDTRDNRIVLSHVTYVDAIQTLKKWVSSYCSRLLHHNFSQRNFPAHLL</sequence>
<evidence type="ECO:0000313" key="2">
    <source>
        <dbReference type="Proteomes" id="UP000078541"/>
    </source>
</evidence>
<reference evidence="1 2" key="1">
    <citation type="submission" date="2016-03" db="EMBL/GenBank/DDBJ databases">
        <title>Trachymyrmex septentrionalis WGS genome.</title>
        <authorList>
            <person name="Nygaard S."/>
            <person name="Hu H."/>
            <person name="Boomsma J."/>
            <person name="Zhang G."/>
        </authorList>
    </citation>
    <scope>NUCLEOTIDE SEQUENCE [LARGE SCALE GENOMIC DNA]</scope>
    <source>
        <strain evidence="1">Tsep2-gDNA-1</strain>
        <tissue evidence="1">Whole body</tissue>
    </source>
</reference>
<evidence type="ECO:0000313" key="1">
    <source>
        <dbReference type="EMBL" id="KYN32843.1"/>
    </source>
</evidence>
<dbReference type="EMBL" id="KQ981928">
    <property type="protein sequence ID" value="KYN32843.1"/>
    <property type="molecule type" value="Genomic_DNA"/>
</dbReference>
<keyword evidence="2" id="KW-1185">Reference proteome</keyword>
<organism evidence="1 2">
    <name type="scientific">Trachymyrmex septentrionalis</name>
    <dbReference type="NCBI Taxonomy" id="34720"/>
    <lineage>
        <taxon>Eukaryota</taxon>
        <taxon>Metazoa</taxon>
        <taxon>Ecdysozoa</taxon>
        <taxon>Arthropoda</taxon>
        <taxon>Hexapoda</taxon>
        <taxon>Insecta</taxon>
        <taxon>Pterygota</taxon>
        <taxon>Neoptera</taxon>
        <taxon>Endopterygota</taxon>
        <taxon>Hymenoptera</taxon>
        <taxon>Apocrita</taxon>
        <taxon>Aculeata</taxon>
        <taxon>Formicoidea</taxon>
        <taxon>Formicidae</taxon>
        <taxon>Myrmicinae</taxon>
        <taxon>Trachymyrmex</taxon>
    </lineage>
</organism>
<dbReference type="Proteomes" id="UP000078541">
    <property type="component" value="Unassembled WGS sequence"/>
</dbReference>
<gene>
    <name evidence="1" type="ORF">ALC56_12796</name>
</gene>
<accession>A0A195EX91</accession>
<protein>
    <submittedName>
        <fullName evidence="1">Uncharacterized protein</fullName>
    </submittedName>
</protein>